<evidence type="ECO:0000313" key="2">
    <source>
        <dbReference type="EMBL" id="AKT43441.1"/>
    </source>
</evidence>
<dbReference type="Proteomes" id="UP000067626">
    <property type="component" value="Chromosome"/>
</dbReference>
<feature type="transmembrane region" description="Helical" evidence="1">
    <location>
        <begin position="125"/>
        <end position="146"/>
    </location>
</feature>
<reference evidence="2 3" key="1">
    <citation type="submission" date="2015-07" db="EMBL/GenBank/DDBJ databases">
        <title>Genome analysis of myxobacterium Chondromyces crocatus Cm c5 reveals a high potential for natural compound synthesis and the genetic basis for the loss of fruiting body formation.</title>
        <authorList>
            <person name="Zaburannyi N."/>
            <person name="Bunk B."/>
            <person name="Maier J."/>
            <person name="Overmann J."/>
            <person name="Mueller R."/>
        </authorList>
    </citation>
    <scope>NUCLEOTIDE SEQUENCE [LARGE SCALE GENOMIC DNA]</scope>
    <source>
        <strain evidence="2 3">Cm c5</strain>
    </source>
</reference>
<proteinExistence type="predicted"/>
<organism evidence="2 3">
    <name type="scientific">Chondromyces crocatus</name>
    <dbReference type="NCBI Taxonomy" id="52"/>
    <lineage>
        <taxon>Bacteria</taxon>
        <taxon>Pseudomonadati</taxon>
        <taxon>Myxococcota</taxon>
        <taxon>Polyangia</taxon>
        <taxon>Polyangiales</taxon>
        <taxon>Polyangiaceae</taxon>
        <taxon>Chondromyces</taxon>
    </lineage>
</organism>
<sequence>MNNPNIAANPHCSACGADVALQAERCPRCGTSQRQDVCPHCAATSGVTRDTELRFRCDVCGGPRVPPSPGGLPRSGREATALQRAQTAVSGRSLWRIASVVGGLMLGFAFLVLTLFLLISGASTGLFVAGALTIVPLVMFMLWAMARARARGREIAPSLDAAWLAAATDVAAQSQQALTSRELSAALSIGDAQAEELLALLEVNDVVRGTVTQDGNMVYSQRLRVGPAPATANQTTAGAEPSALAAAAEEEALALEEATLGTRGLEIDVDTAKK</sequence>
<keyword evidence="1" id="KW-0472">Membrane</keyword>
<dbReference type="EMBL" id="CP012159">
    <property type="protein sequence ID" value="AKT43441.1"/>
    <property type="molecule type" value="Genomic_DNA"/>
</dbReference>
<keyword evidence="1" id="KW-1133">Transmembrane helix</keyword>
<dbReference type="AlphaFoldDB" id="A0A0K1ERH1"/>
<accession>A0A0K1ERH1</accession>
<protein>
    <recommendedName>
        <fullName evidence="4">TFIIE beta domain-containing protein</fullName>
    </recommendedName>
</protein>
<dbReference type="RefSeq" id="WP_179955499.1">
    <property type="nucleotide sequence ID" value="NZ_CP012159.1"/>
</dbReference>
<gene>
    <name evidence="2" type="ORF">CMC5_076730</name>
</gene>
<evidence type="ECO:0000256" key="1">
    <source>
        <dbReference type="SAM" id="Phobius"/>
    </source>
</evidence>
<dbReference type="STRING" id="52.CMC5_076730"/>
<keyword evidence="1" id="KW-0812">Transmembrane</keyword>
<keyword evidence="3" id="KW-1185">Reference proteome</keyword>
<evidence type="ECO:0000313" key="3">
    <source>
        <dbReference type="Proteomes" id="UP000067626"/>
    </source>
</evidence>
<feature type="transmembrane region" description="Helical" evidence="1">
    <location>
        <begin position="94"/>
        <end position="119"/>
    </location>
</feature>
<name>A0A0K1ERH1_CHOCO</name>
<evidence type="ECO:0008006" key="4">
    <source>
        <dbReference type="Google" id="ProtNLM"/>
    </source>
</evidence>
<dbReference type="KEGG" id="ccro:CMC5_076730"/>